<dbReference type="Gene3D" id="3.30.420.10">
    <property type="entry name" value="Ribonuclease H-like superfamily/Ribonuclease H"/>
    <property type="match status" value="1"/>
</dbReference>
<dbReference type="PROSITE" id="PS50994">
    <property type="entry name" value="INTEGRASE"/>
    <property type="match status" value="1"/>
</dbReference>
<dbReference type="PANTHER" id="PTHR37984:SF5">
    <property type="entry name" value="PROTEIN NYNRIN-LIKE"/>
    <property type="match status" value="1"/>
</dbReference>
<dbReference type="InterPro" id="IPR012337">
    <property type="entry name" value="RNaseH-like_sf"/>
</dbReference>
<dbReference type="EMBL" id="BMAO01035603">
    <property type="protein sequence ID" value="GFR04614.1"/>
    <property type="molecule type" value="Genomic_DNA"/>
</dbReference>
<comment type="caution">
    <text evidence="2">The sequence shown here is derived from an EMBL/GenBank/DDBJ whole genome shotgun (WGS) entry which is preliminary data.</text>
</comment>
<dbReference type="AlphaFoldDB" id="A0A8X6LEW6"/>
<protein>
    <submittedName>
        <fullName evidence="2">Transposon Ty3-I Gag-Pol polyprotein</fullName>
    </submittedName>
</protein>
<organism evidence="2 3">
    <name type="scientific">Trichonephila clavata</name>
    <name type="common">Joro spider</name>
    <name type="synonym">Nephila clavata</name>
    <dbReference type="NCBI Taxonomy" id="2740835"/>
    <lineage>
        <taxon>Eukaryota</taxon>
        <taxon>Metazoa</taxon>
        <taxon>Ecdysozoa</taxon>
        <taxon>Arthropoda</taxon>
        <taxon>Chelicerata</taxon>
        <taxon>Arachnida</taxon>
        <taxon>Araneae</taxon>
        <taxon>Araneomorphae</taxon>
        <taxon>Entelegynae</taxon>
        <taxon>Araneoidea</taxon>
        <taxon>Nephilidae</taxon>
        <taxon>Trichonephila</taxon>
    </lineage>
</organism>
<keyword evidence="3" id="KW-1185">Reference proteome</keyword>
<reference evidence="2" key="1">
    <citation type="submission" date="2020-07" db="EMBL/GenBank/DDBJ databases">
        <title>Multicomponent nature underlies the extraordinary mechanical properties of spider dragline silk.</title>
        <authorList>
            <person name="Kono N."/>
            <person name="Nakamura H."/>
            <person name="Mori M."/>
            <person name="Yoshida Y."/>
            <person name="Ohtoshi R."/>
            <person name="Malay A.D."/>
            <person name="Moran D.A.P."/>
            <person name="Tomita M."/>
            <person name="Numata K."/>
            <person name="Arakawa K."/>
        </authorList>
    </citation>
    <scope>NUCLEOTIDE SEQUENCE</scope>
</reference>
<dbReference type="InterPro" id="IPR036397">
    <property type="entry name" value="RNaseH_sf"/>
</dbReference>
<evidence type="ECO:0000313" key="2">
    <source>
        <dbReference type="EMBL" id="GFR04614.1"/>
    </source>
</evidence>
<name>A0A8X6LEW6_TRICU</name>
<gene>
    <name evidence="2" type="primary">TY3B-I_835</name>
    <name evidence="2" type="ORF">TNCT_171411</name>
</gene>
<dbReference type="InterPro" id="IPR001584">
    <property type="entry name" value="Integrase_cat-core"/>
</dbReference>
<proteinExistence type="predicted"/>
<dbReference type="GO" id="GO:0003676">
    <property type="term" value="F:nucleic acid binding"/>
    <property type="evidence" value="ECO:0007669"/>
    <property type="project" value="InterPro"/>
</dbReference>
<evidence type="ECO:0000259" key="1">
    <source>
        <dbReference type="PROSITE" id="PS50994"/>
    </source>
</evidence>
<dbReference type="GO" id="GO:0071897">
    <property type="term" value="P:DNA biosynthetic process"/>
    <property type="evidence" value="ECO:0007669"/>
    <property type="project" value="UniProtKB-ARBA"/>
</dbReference>
<dbReference type="SUPFAM" id="SSF56672">
    <property type="entry name" value="DNA/RNA polymerases"/>
    <property type="match status" value="1"/>
</dbReference>
<dbReference type="InterPro" id="IPR050951">
    <property type="entry name" value="Retrovirus_Pol_polyprotein"/>
</dbReference>
<sequence length="173" mass="19475">MLGHLVSSNVVHPAPDKVKAVSNFPVPKSVHDIRSFRGLCSHFRRFIIAFCYLAEPLQLLLKGGMEESFESLKRAHTYEPVLAMYDENAPTEIHADAGGYDHGTVFQSRLISTLIDLCNINHCMATAYHPETNGSMERFNETLTDILSMHVDTEQKNWDEILPFVSFAYNAAC</sequence>
<dbReference type="OrthoDB" id="8060624at2759"/>
<dbReference type="PANTHER" id="PTHR37984">
    <property type="entry name" value="PROTEIN CBG26694"/>
    <property type="match status" value="1"/>
</dbReference>
<accession>A0A8X6LEW6</accession>
<evidence type="ECO:0000313" key="3">
    <source>
        <dbReference type="Proteomes" id="UP000887116"/>
    </source>
</evidence>
<dbReference type="SUPFAM" id="SSF53098">
    <property type="entry name" value="Ribonuclease H-like"/>
    <property type="match status" value="1"/>
</dbReference>
<dbReference type="GO" id="GO:0042575">
    <property type="term" value="C:DNA polymerase complex"/>
    <property type="evidence" value="ECO:0007669"/>
    <property type="project" value="UniProtKB-ARBA"/>
</dbReference>
<dbReference type="GO" id="GO:0015074">
    <property type="term" value="P:DNA integration"/>
    <property type="evidence" value="ECO:0007669"/>
    <property type="project" value="InterPro"/>
</dbReference>
<dbReference type="InterPro" id="IPR043502">
    <property type="entry name" value="DNA/RNA_pol_sf"/>
</dbReference>
<feature type="domain" description="Integrase catalytic" evidence="1">
    <location>
        <begin position="21"/>
        <end position="173"/>
    </location>
</feature>
<dbReference type="Proteomes" id="UP000887116">
    <property type="component" value="Unassembled WGS sequence"/>
</dbReference>